<gene>
    <name evidence="1" type="ORF">M8523_35220</name>
</gene>
<name>A0AA41ZA57_9HYPH</name>
<dbReference type="Proteomes" id="UP001165667">
    <property type="component" value="Unassembled WGS sequence"/>
</dbReference>
<accession>A0AA41ZA57</accession>
<dbReference type="AlphaFoldDB" id="A0AA41ZA57"/>
<dbReference type="RefSeq" id="WP_282589480.1">
    <property type="nucleotide sequence ID" value="NZ_JAMOIM010000095.1"/>
</dbReference>
<evidence type="ECO:0000313" key="2">
    <source>
        <dbReference type="Proteomes" id="UP001165667"/>
    </source>
</evidence>
<proteinExistence type="predicted"/>
<dbReference type="EMBL" id="JAMOIM010000095">
    <property type="protein sequence ID" value="MCW6513105.1"/>
    <property type="molecule type" value="Genomic_DNA"/>
</dbReference>
<reference evidence="1" key="1">
    <citation type="submission" date="2022-05" db="EMBL/GenBank/DDBJ databases">
        <authorList>
            <person name="Pankratov T."/>
        </authorList>
    </citation>
    <scope>NUCLEOTIDE SEQUENCE</scope>
    <source>
        <strain evidence="1">BP6-180914</strain>
    </source>
</reference>
<comment type="caution">
    <text evidence="1">The sequence shown here is derived from an EMBL/GenBank/DDBJ whole genome shotgun (WGS) entry which is preliminary data.</text>
</comment>
<protein>
    <submittedName>
        <fullName evidence="1">Uncharacterized protein</fullName>
    </submittedName>
</protein>
<organism evidence="1 2">
    <name type="scientific">Lichenifustis flavocetrariae</name>
    <dbReference type="NCBI Taxonomy" id="2949735"/>
    <lineage>
        <taxon>Bacteria</taxon>
        <taxon>Pseudomonadati</taxon>
        <taxon>Pseudomonadota</taxon>
        <taxon>Alphaproteobacteria</taxon>
        <taxon>Hyphomicrobiales</taxon>
        <taxon>Lichenihabitantaceae</taxon>
        <taxon>Lichenifustis</taxon>
    </lineage>
</organism>
<sequence>MKLAPGPKRRIDILQNELDHGRISPQAFDAGRVVQDVIERAHAAVGSRWADFVDTSMQPGAASVHGLDAARQAVKMMARLRLAIGPVDATIVRLVVGDGLTFEQVATAQGRAGARSVAYFAARFRDALEELAKASIAVGKVSKVHVDNYSDMAIRTARR</sequence>
<keyword evidence="2" id="KW-1185">Reference proteome</keyword>
<evidence type="ECO:0000313" key="1">
    <source>
        <dbReference type="EMBL" id="MCW6513105.1"/>
    </source>
</evidence>